<evidence type="ECO:0000256" key="1">
    <source>
        <dbReference type="SAM" id="Phobius"/>
    </source>
</evidence>
<keyword evidence="1" id="KW-0472">Membrane</keyword>
<protein>
    <submittedName>
        <fullName evidence="3">Uncharacterized protein</fullName>
    </submittedName>
</protein>
<feature type="transmembrane region" description="Helical" evidence="1">
    <location>
        <begin position="158"/>
        <end position="182"/>
    </location>
</feature>
<accession>A0AA85JWZ2</accession>
<proteinExistence type="predicted"/>
<reference evidence="3" key="2">
    <citation type="submission" date="2023-11" db="UniProtKB">
        <authorList>
            <consortium name="WormBaseParasite"/>
        </authorList>
    </citation>
    <scope>IDENTIFICATION</scope>
</reference>
<feature type="transmembrane region" description="Helical" evidence="1">
    <location>
        <begin position="132"/>
        <end position="152"/>
    </location>
</feature>
<feature type="transmembrane region" description="Helical" evidence="1">
    <location>
        <begin position="258"/>
        <end position="285"/>
    </location>
</feature>
<reference evidence="2" key="1">
    <citation type="submission" date="2022-06" db="EMBL/GenBank/DDBJ databases">
        <authorList>
            <person name="Berger JAMES D."/>
            <person name="Berger JAMES D."/>
        </authorList>
    </citation>
    <scope>NUCLEOTIDE SEQUENCE [LARGE SCALE GENOMIC DNA]</scope>
</reference>
<keyword evidence="2" id="KW-1185">Reference proteome</keyword>
<evidence type="ECO:0000313" key="3">
    <source>
        <dbReference type="WBParaSite" id="TREG1_58220.2"/>
    </source>
</evidence>
<name>A0AA85JWZ2_TRIRE</name>
<organism evidence="2 3">
    <name type="scientific">Trichobilharzia regenti</name>
    <name type="common">Nasal bird schistosome</name>
    <dbReference type="NCBI Taxonomy" id="157069"/>
    <lineage>
        <taxon>Eukaryota</taxon>
        <taxon>Metazoa</taxon>
        <taxon>Spiralia</taxon>
        <taxon>Lophotrochozoa</taxon>
        <taxon>Platyhelminthes</taxon>
        <taxon>Trematoda</taxon>
        <taxon>Digenea</taxon>
        <taxon>Strigeidida</taxon>
        <taxon>Schistosomatoidea</taxon>
        <taxon>Schistosomatidae</taxon>
        <taxon>Trichobilharzia</taxon>
    </lineage>
</organism>
<dbReference type="WBParaSite" id="TREG1_58220.2">
    <property type="protein sequence ID" value="TREG1_58220.2"/>
    <property type="gene ID" value="TREG1_58220"/>
</dbReference>
<keyword evidence="1" id="KW-1133">Transmembrane helix</keyword>
<feature type="transmembrane region" description="Helical" evidence="1">
    <location>
        <begin position="69"/>
        <end position="94"/>
    </location>
</feature>
<sequence>MSVKCLLIFNSCTVFQPFFADNTDYYFYSRASMRYLHLAMMSPSGEMKSQSNTKSVSPLSLVQQRSKQFIWKTIITVAVQIVILWVICSVALPVEALKDWMKNNPWFSWLFGFLGTLLQLEMFLIPQFQFAFPYNYIVLIIATILIGFPAALPLITVAFWWTFVTWITTMIITAVVVTASVFLRLDILKSFVRLIITTFTMELLYCLIFFPFIHFNLYDILIMLCGFGMMITIIWEMALIVQAILGDRRFTFRDDQHLLCGLLTGMLIIWMQLIISTEVAFIYVLTRSDNNNVDTYFDEFTKEVIQSLSNPYYSLNNRNDGEEILRTEADWLQLPQNHTLKGELKNLLTTSKRNLKWLDTHLQTIVQWLKENVPHTEQGSRNVTQCGENCL</sequence>
<feature type="transmembrane region" description="Helical" evidence="1">
    <location>
        <begin position="106"/>
        <end position="125"/>
    </location>
</feature>
<feature type="transmembrane region" description="Helical" evidence="1">
    <location>
        <begin position="194"/>
        <end position="214"/>
    </location>
</feature>
<keyword evidence="1" id="KW-0812">Transmembrane</keyword>
<dbReference type="Proteomes" id="UP000050795">
    <property type="component" value="Unassembled WGS sequence"/>
</dbReference>
<feature type="transmembrane region" description="Helical" evidence="1">
    <location>
        <begin position="220"/>
        <end position="246"/>
    </location>
</feature>
<dbReference type="AlphaFoldDB" id="A0AA85JWZ2"/>
<evidence type="ECO:0000313" key="2">
    <source>
        <dbReference type="Proteomes" id="UP000050795"/>
    </source>
</evidence>